<name>A0A0N1EX26_9GAMM</name>
<protein>
    <submittedName>
        <fullName evidence="2">Uncharacterized protein</fullName>
    </submittedName>
</protein>
<gene>
    <name evidence="2" type="ORF">ADS77_04225</name>
</gene>
<dbReference type="Proteomes" id="UP000037848">
    <property type="component" value="Unassembled WGS sequence"/>
</dbReference>
<evidence type="ECO:0000313" key="2">
    <source>
        <dbReference type="EMBL" id="KPH65020.1"/>
    </source>
</evidence>
<keyword evidence="1" id="KW-0472">Membrane</keyword>
<keyword evidence="3" id="KW-1185">Reference proteome</keyword>
<keyword evidence="1" id="KW-1133">Transmembrane helix</keyword>
<keyword evidence="1" id="KW-0812">Transmembrane</keyword>
<comment type="caution">
    <text evidence="2">The sequence shown here is derived from an EMBL/GenBank/DDBJ whole genome shotgun (WGS) entry which is preliminary data.</text>
</comment>
<dbReference type="RefSeq" id="WP_054453096.1">
    <property type="nucleotide sequence ID" value="NZ_LHPH01000003.1"/>
</dbReference>
<feature type="transmembrane region" description="Helical" evidence="1">
    <location>
        <begin position="87"/>
        <end position="104"/>
    </location>
</feature>
<dbReference type="AlphaFoldDB" id="A0A0N1EX26"/>
<feature type="transmembrane region" description="Helical" evidence="1">
    <location>
        <begin position="5"/>
        <end position="23"/>
    </location>
</feature>
<feature type="transmembrane region" description="Helical" evidence="1">
    <location>
        <begin position="53"/>
        <end position="75"/>
    </location>
</feature>
<dbReference type="EMBL" id="LHPH01000003">
    <property type="protein sequence ID" value="KPH65020.1"/>
    <property type="molecule type" value="Genomic_DNA"/>
</dbReference>
<dbReference type="OrthoDB" id="6316276at2"/>
<dbReference type="STRING" id="187330.AMS58_09350"/>
<sequence>MLIKILGWFSIVIAILALAPSFVPGAMSLLAFYLSLVMLVTSIATIKRTGDFYFKTTAIVVCVGMLIINDYIRLFGSFSHATWGEKLGMYAFYMVIYIIGFLKVKRCSKPIK</sequence>
<evidence type="ECO:0000256" key="1">
    <source>
        <dbReference type="SAM" id="Phobius"/>
    </source>
</evidence>
<reference evidence="2 3" key="1">
    <citation type="submission" date="2015-08" db="EMBL/GenBank/DDBJ databases">
        <title>Draft Genome Sequence of Pseudoalteromonas porphyrae UCD-SED14.</title>
        <authorList>
            <person name="Coil D.A."/>
            <person name="Jospin G."/>
            <person name="Lee R.D."/>
            <person name="Eisen J.A."/>
        </authorList>
    </citation>
    <scope>NUCLEOTIDE SEQUENCE [LARGE SCALE GENOMIC DNA]</scope>
    <source>
        <strain evidence="2 3">UCD-SED14</strain>
    </source>
</reference>
<organism evidence="2 3">
    <name type="scientific">Pseudoalteromonas porphyrae</name>
    <dbReference type="NCBI Taxonomy" id="187330"/>
    <lineage>
        <taxon>Bacteria</taxon>
        <taxon>Pseudomonadati</taxon>
        <taxon>Pseudomonadota</taxon>
        <taxon>Gammaproteobacteria</taxon>
        <taxon>Alteromonadales</taxon>
        <taxon>Pseudoalteromonadaceae</taxon>
        <taxon>Pseudoalteromonas</taxon>
    </lineage>
</organism>
<dbReference type="PATRIC" id="fig|187330.3.peg.1890"/>
<feature type="transmembrane region" description="Helical" evidence="1">
    <location>
        <begin position="29"/>
        <end position="46"/>
    </location>
</feature>
<accession>A0A0N1EX26</accession>
<evidence type="ECO:0000313" key="3">
    <source>
        <dbReference type="Proteomes" id="UP000037848"/>
    </source>
</evidence>
<proteinExistence type="predicted"/>